<proteinExistence type="predicted"/>
<dbReference type="AlphaFoldDB" id="A0A5B7JT43"/>
<keyword evidence="2" id="KW-1185">Reference proteome</keyword>
<reference evidence="1 2" key="1">
    <citation type="submission" date="2019-05" db="EMBL/GenBank/DDBJ databases">
        <title>Another draft genome of Portunus trituberculatus and its Hox gene families provides insights of decapod evolution.</title>
        <authorList>
            <person name="Jeong J.-H."/>
            <person name="Song I."/>
            <person name="Kim S."/>
            <person name="Choi T."/>
            <person name="Kim D."/>
            <person name="Ryu S."/>
            <person name="Kim W."/>
        </authorList>
    </citation>
    <scope>NUCLEOTIDE SEQUENCE [LARGE SCALE GENOMIC DNA]</scope>
    <source>
        <tissue evidence="1">Muscle</tissue>
    </source>
</reference>
<comment type="caution">
    <text evidence="1">The sequence shown here is derived from an EMBL/GenBank/DDBJ whole genome shotgun (WGS) entry which is preliminary data.</text>
</comment>
<protein>
    <submittedName>
        <fullName evidence="1">Uncharacterized protein</fullName>
    </submittedName>
</protein>
<sequence>MPKVSRGVRGCKILTFSIYEGVFGKSMNRLCMIYKVHQIQVVFSTQRWVFDTETVIIPEKINIISFQVL</sequence>
<name>A0A5B7JT43_PORTR</name>
<gene>
    <name evidence="1" type="ORF">E2C01_091506</name>
</gene>
<dbReference type="EMBL" id="VSRR010105211">
    <property type="protein sequence ID" value="MPC96258.1"/>
    <property type="molecule type" value="Genomic_DNA"/>
</dbReference>
<dbReference type="Proteomes" id="UP000324222">
    <property type="component" value="Unassembled WGS sequence"/>
</dbReference>
<organism evidence="1 2">
    <name type="scientific">Portunus trituberculatus</name>
    <name type="common">Swimming crab</name>
    <name type="synonym">Neptunus trituberculatus</name>
    <dbReference type="NCBI Taxonomy" id="210409"/>
    <lineage>
        <taxon>Eukaryota</taxon>
        <taxon>Metazoa</taxon>
        <taxon>Ecdysozoa</taxon>
        <taxon>Arthropoda</taxon>
        <taxon>Crustacea</taxon>
        <taxon>Multicrustacea</taxon>
        <taxon>Malacostraca</taxon>
        <taxon>Eumalacostraca</taxon>
        <taxon>Eucarida</taxon>
        <taxon>Decapoda</taxon>
        <taxon>Pleocyemata</taxon>
        <taxon>Brachyura</taxon>
        <taxon>Eubrachyura</taxon>
        <taxon>Portunoidea</taxon>
        <taxon>Portunidae</taxon>
        <taxon>Portuninae</taxon>
        <taxon>Portunus</taxon>
    </lineage>
</organism>
<evidence type="ECO:0000313" key="1">
    <source>
        <dbReference type="EMBL" id="MPC96258.1"/>
    </source>
</evidence>
<accession>A0A5B7JT43</accession>
<evidence type="ECO:0000313" key="2">
    <source>
        <dbReference type="Proteomes" id="UP000324222"/>
    </source>
</evidence>